<name>A0ABT8L7I7_9BACT</name>
<protein>
    <submittedName>
        <fullName evidence="2">T9SS type A sorting domain-containing protein</fullName>
    </submittedName>
</protein>
<evidence type="ECO:0000313" key="3">
    <source>
        <dbReference type="Proteomes" id="UP001172083"/>
    </source>
</evidence>
<keyword evidence="3" id="KW-1185">Reference proteome</keyword>
<reference evidence="2" key="1">
    <citation type="submission" date="2023-06" db="EMBL/GenBank/DDBJ databases">
        <title>Genomic of Agaribacillus aureum.</title>
        <authorList>
            <person name="Wang G."/>
        </authorList>
    </citation>
    <scope>NUCLEOTIDE SEQUENCE</scope>
    <source>
        <strain evidence="2">BMA12</strain>
    </source>
</reference>
<evidence type="ECO:0000259" key="1">
    <source>
        <dbReference type="Pfam" id="PF18962"/>
    </source>
</evidence>
<proteinExistence type="predicted"/>
<sequence>MKLNLLFILFCLILISFSGFSQNNSKVLIISLDGWNSDIWDVAHTPNIDKLIENATYTYDGLTLAPAYNSTTWSSLLTGVWPEKHKVQDYTFNGNDFASHPHFFDYIEAQGIRTAMFSRNDSITTQIPTNAFHNVSFSSDAAVITGASDYIKVSDEVSAFFVQLDAASLIGVQGGFDARYAEYLKAIQLYDEQVGSLLTAVISRPDYSSENWIIVVTTNHGGQTDGTIGSNTRIETTPMIIFSGNFVRNRQFLLDVLTAEKDKDNAVFLRPDRSEYVEIPIAGTKLEDMSDFTVELRVKPKDASSDPVIIGDKDWGSGGNPGWLIARQGSAWQINIANQTRTRRDIDLGPDDRIEDDLWHHLAFTVDKDGDAVVYTDGRESARTFLGYGDADSFKSPYDKIVMGQDGTTTYPSEWKGVIDEVRIFDKVVDSLTIVNWLGEKNVENTHPDKDHIIGYWKMDEHEGTKVTDYSGNDYHGNTVGTKRVPANGAITHVDIAPTVMAHLGININPGWGLDGGVVDLLIPDIVLGVEHSGFRTKDVTIYPNPASDRLNFKFHENLKNGEQVVLEVYNMLGEKFRSETLVRGVNQLVLDISSLQRGHYIYRVSGKRFKYTGTFIINN</sequence>
<dbReference type="Gene3D" id="2.60.120.200">
    <property type="match status" value="1"/>
</dbReference>
<dbReference type="InterPro" id="IPR017850">
    <property type="entry name" value="Alkaline_phosphatase_core_sf"/>
</dbReference>
<gene>
    <name evidence="2" type="ORF">QQ020_16470</name>
</gene>
<dbReference type="SUPFAM" id="SSF49899">
    <property type="entry name" value="Concanavalin A-like lectins/glucanases"/>
    <property type="match status" value="1"/>
</dbReference>
<dbReference type="Pfam" id="PF13385">
    <property type="entry name" value="Laminin_G_3"/>
    <property type="match status" value="1"/>
</dbReference>
<dbReference type="InterPro" id="IPR002591">
    <property type="entry name" value="Phosphodiest/P_Trfase"/>
</dbReference>
<feature type="domain" description="Secretion system C-terminal sorting" evidence="1">
    <location>
        <begin position="542"/>
        <end position="618"/>
    </location>
</feature>
<dbReference type="NCBIfam" id="TIGR04183">
    <property type="entry name" value="Por_Secre_tail"/>
    <property type="match status" value="1"/>
</dbReference>
<accession>A0ABT8L7I7</accession>
<comment type="caution">
    <text evidence="2">The sequence shown here is derived from an EMBL/GenBank/DDBJ whole genome shotgun (WGS) entry which is preliminary data.</text>
</comment>
<organism evidence="2 3">
    <name type="scientific">Agaribacillus aureus</name>
    <dbReference type="NCBI Taxonomy" id="3051825"/>
    <lineage>
        <taxon>Bacteria</taxon>
        <taxon>Pseudomonadati</taxon>
        <taxon>Bacteroidota</taxon>
        <taxon>Cytophagia</taxon>
        <taxon>Cytophagales</taxon>
        <taxon>Splendidivirgaceae</taxon>
        <taxon>Agaribacillus</taxon>
    </lineage>
</organism>
<dbReference type="SUPFAM" id="SSF53649">
    <property type="entry name" value="Alkaline phosphatase-like"/>
    <property type="match status" value="1"/>
</dbReference>
<dbReference type="InterPro" id="IPR013320">
    <property type="entry name" value="ConA-like_dom_sf"/>
</dbReference>
<dbReference type="RefSeq" id="WP_346759005.1">
    <property type="nucleotide sequence ID" value="NZ_JAUJEB010000003.1"/>
</dbReference>
<dbReference type="EMBL" id="JAUJEB010000003">
    <property type="protein sequence ID" value="MDN5213668.1"/>
    <property type="molecule type" value="Genomic_DNA"/>
</dbReference>
<dbReference type="InterPro" id="IPR026444">
    <property type="entry name" value="Secre_tail"/>
</dbReference>
<dbReference type="Pfam" id="PF18962">
    <property type="entry name" value="Por_Secre_tail"/>
    <property type="match status" value="1"/>
</dbReference>
<dbReference type="Gene3D" id="3.40.720.10">
    <property type="entry name" value="Alkaline Phosphatase, subunit A"/>
    <property type="match status" value="1"/>
</dbReference>
<dbReference type="Pfam" id="PF01663">
    <property type="entry name" value="Phosphodiest"/>
    <property type="match status" value="1"/>
</dbReference>
<evidence type="ECO:0000313" key="2">
    <source>
        <dbReference type="EMBL" id="MDN5213668.1"/>
    </source>
</evidence>
<dbReference type="Proteomes" id="UP001172083">
    <property type="component" value="Unassembled WGS sequence"/>
</dbReference>